<organism evidence="1 2">
    <name type="scientific">Gordonia phage Gibbous</name>
    <dbReference type="NCBI Taxonomy" id="2652405"/>
    <lineage>
        <taxon>Viruses</taxon>
        <taxon>Duplodnaviria</taxon>
        <taxon>Heunggongvirae</taxon>
        <taxon>Uroviricota</taxon>
        <taxon>Caudoviricetes</taxon>
        <taxon>Aziravirus</taxon>
        <taxon>Aziravirus gibbous</taxon>
    </lineage>
</organism>
<evidence type="ECO:0000313" key="1">
    <source>
        <dbReference type="EMBL" id="QFG05131.1"/>
    </source>
</evidence>
<dbReference type="GeneID" id="80559317"/>
<sequence>MASAADHIRLAFRSTTQEWISAAELYDFVVVQNGVYPSTYKNARKAIGLQSERRGKRWFYRLPEGQTGRDLITLRKLQAERPWDVFLADMKTALKELKNQQPT</sequence>
<gene>
    <name evidence="1" type="primary">55</name>
    <name evidence="1" type="ORF">SEA_GIBBOUS_55</name>
</gene>
<dbReference type="RefSeq" id="YP_010842525.1">
    <property type="nucleotide sequence ID" value="NC_079141.1"/>
</dbReference>
<keyword evidence="2" id="KW-1185">Reference proteome</keyword>
<proteinExistence type="predicted"/>
<reference evidence="1 2" key="1">
    <citation type="submission" date="2019-08" db="EMBL/GenBank/DDBJ databases">
        <authorList>
            <person name="Birge L.R."/>
            <person name="Bivans L.D."/>
            <person name="Blakestad S.M."/>
            <person name="Chesley E.K."/>
            <person name="Frank J.E."/>
            <person name="Hoagland S."/>
            <person name="Hultquist J."/>
            <person name="Lee N.R."/>
            <person name="Pena P.B."/>
            <person name="Ramsey E.P."/>
            <person name="Chia C."/>
            <person name="Gurney S.M.R."/>
            <person name="Garlena R.A."/>
            <person name="Russell D.A."/>
            <person name="Pope W.H."/>
            <person name="Jacobs-Sera D."/>
            <person name="Hatfull G.F."/>
        </authorList>
    </citation>
    <scope>NUCLEOTIDE SEQUENCE [LARGE SCALE GENOMIC DNA]</scope>
</reference>
<dbReference type="Proteomes" id="UP000326272">
    <property type="component" value="Segment"/>
</dbReference>
<protein>
    <submittedName>
        <fullName evidence="1">Uncharacterized protein</fullName>
    </submittedName>
</protein>
<evidence type="ECO:0000313" key="2">
    <source>
        <dbReference type="Proteomes" id="UP000326272"/>
    </source>
</evidence>
<dbReference type="KEGG" id="vg:80559317"/>
<accession>A0A5J6T5R2</accession>
<name>A0A5J6T5R2_9CAUD</name>
<dbReference type="EMBL" id="MN310549">
    <property type="protein sequence ID" value="QFG05131.1"/>
    <property type="molecule type" value="Genomic_DNA"/>
</dbReference>